<feature type="transmembrane region" description="Helical" evidence="1">
    <location>
        <begin position="61"/>
        <end position="82"/>
    </location>
</feature>
<protein>
    <submittedName>
        <fullName evidence="2">Uncharacterized protein</fullName>
    </submittedName>
</protein>
<comment type="caution">
    <text evidence="2">The sequence shown here is derived from an EMBL/GenBank/DDBJ whole genome shotgun (WGS) entry which is preliminary data.</text>
</comment>
<sequence>MAPKVVTSNYKKVKKNKKVDGNISPIPKFSYKSAVIIVLSAALSCFFLPNMIAGFGVDTRITTLIGNAVIISFAVCYCRYFIETDKGFHKNFITVYFCFFIAIGIISYFWLYIGLYM</sequence>
<dbReference type="EMBL" id="QUSL01000046">
    <property type="protein sequence ID" value="RGD78574.1"/>
    <property type="molecule type" value="Genomic_DNA"/>
</dbReference>
<evidence type="ECO:0000313" key="3">
    <source>
        <dbReference type="Proteomes" id="UP000261032"/>
    </source>
</evidence>
<keyword evidence="1" id="KW-0472">Membrane</keyword>
<accession>A0A3E3E8J0</accession>
<dbReference type="RefSeq" id="WP_117582559.1">
    <property type="nucleotide sequence ID" value="NZ_JAQETN010000040.1"/>
</dbReference>
<gene>
    <name evidence="2" type="ORF">DXB93_17225</name>
</gene>
<evidence type="ECO:0000313" key="2">
    <source>
        <dbReference type="EMBL" id="RGD78574.1"/>
    </source>
</evidence>
<keyword evidence="1" id="KW-0812">Transmembrane</keyword>
<keyword evidence="1" id="KW-1133">Transmembrane helix</keyword>
<organism evidence="2 3">
    <name type="scientific">Thomasclavelia ramosa</name>
    <dbReference type="NCBI Taxonomy" id="1547"/>
    <lineage>
        <taxon>Bacteria</taxon>
        <taxon>Bacillati</taxon>
        <taxon>Bacillota</taxon>
        <taxon>Erysipelotrichia</taxon>
        <taxon>Erysipelotrichales</taxon>
        <taxon>Coprobacillaceae</taxon>
        <taxon>Thomasclavelia</taxon>
    </lineage>
</organism>
<proteinExistence type="predicted"/>
<dbReference type="AlphaFoldDB" id="A0A3E3E8J0"/>
<name>A0A3E3E8J0_9FIRM</name>
<feature type="transmembrane region" description="Helical" evidence="1">
    <location>
        <begin position="34"/>
        <end position="55"/>
    </location>
</feature>
<feature type="transmembrane region" description="Helical" evidence="1">
    <location>
        <begin position="94"/>
        <end position="113"/>
    </location>
</feature>
<dbReference type="Proteomes" id="UP000261032">
    <property type="component" value="Unassembled WGS sequence"/>
</dbReference>
<reference evidence="2 3" key="1">
    <citation type="submission" date="2018-08" db="EMBL/GenBank/DDBJ databases">
        <title>A genome reference for cultivated species of the human gut microbiota.</title>
        <authorList>
            <person name="Zou Y."/>
            <person name="Xue W."/>
            <person name="Luo G."/>
        </authorList>
    </citation>
    <scope>NUCLEOTIDE SEQUENCE [LARGE SCALE GENOMIC DNA]</scope>
    <source>
        <strain evidence="2 3">OM06-4</strain>
    </source>
</reference>
<evidence type="ECO:0000256" key="1">
    <source>
        <dbReference type="SAM" id="Phobius"/>
    </source>
</evidence>